<evidence type="ECO:0000256" key="11">
    <source>
        <dbReference type="ARBA" id="ARBA00023136"/>
    </source>
</evidence>
<dbReference type="PANTHER" id="PTHR43298">
    <property type="entry name" value="MULTIDRUG RESISTANCE PROTEIN NORM-RELATED"/>
    <property type="match status" value="1"/>
</dbReference>
<dbReference type="Pfam" id="PF01554">
    <property type="entry name" value="MatE"/>
    <property type="match status" value="2"/>
</dbReference>
<dbReference type="PANTHER" id="PTHR43298:SF2">
    <property type="entry name" value="FMN_FAD EXPORTER YEEO-RELATED"/>
    <property type="match status" value="1"/>
</dbReference>
<comment type="similarity">
    <text evidence="3">Belongs to the multi antimicrobial extrusion (MATE) (TC 2.A.66.1) family.</text>
</comment>
<dbReference type="InterPro" id="IPR048279">
    <property type="entry name" value="MdtK-like"/>
</dbReference>
<evidence type="ECO:0000256" key="4">
    <source>
        <dbReference type="ARBA" id="ARBA00020268"/>
    </source>
</evidence>
<dbReference type="PIRSF" id="PIRSF006603">
    <property type="entry name" value="DinF"/>
    <property type="match status" value="1"/>
</dbReference>
<protein>
    <recommendedName>
        <fullName evidence="4">Probable multidrug resistance protein NorM</fullName>
    </recommendedName>
    <alternativeName>
        <fullName evidence="12">Multidrug-efflux transporter</fullName>
    </alternativeName>
</protein>
<feature type="transmembrane region" description="Helical" evidence="13">
    <location>
        <begin position="387"/>
        <end position="410"/>
    </location>
</feature>
<feature type="transmembrane region" description="Helical" evidence="13">
    <location>
        <begin position="285"/>
        <end position="304"/>
    </location>
</feature>
<comment type="function">
    <text evidence="1">Multidrug efflux pump.</text>
</comment>
<feature type="transmembrane region" description="Helical" evidence="13">
    <location>
        <begin position="316"/>
        <end position="338"/>
    </location>
</feature>
<evidence type="ECO:0000256" key="13">
    <source>
        <dbReference type="SAM" id="Phobius"/>
    </source>
</evidence>
<name>A0A3Q9BME1_9LACT</name>
<proteinExistence type="inferred from homology"/>
<evidence type="ECO:0000256" key="7">
    <source>
        <dbReference type="ARBA" id="ARBA00022475"/>
    </source>
</evidence>
<dbReference type="RefSeq" id="WP_126112191.1">
    <property type="nucleotide sequence ID" value="NZ_CP034465.1"/>
</dbReference>
<keyword evidence="5" id="KW-0813">Transport</keyword>
<evidence type="ECO:0000256" key="9">
    <source>
        <dbReference type="ARBA" id="ARBA00022989"/>
    </source>
</evidence>
<dbReference type="CDD" id="cd13144">
    <property type="entry name" value="MATE_like_4"/>
    <property type="match status" value="1"/>
</dbReference>
<keyword evidence="15" id="KW-1185">Reference proteome</keyword>
<evidence type="ECO:0000256" key="2">
    <source>
        <dbReference type="ARBA" id="ARBA00004651"/>
    </source>
</evidence>
<evidence type="ECO:0000256" key="1">
    <source>
        <dbReference type="ARBA" id="ARBA00003408"/>
    </source>
</evidence>
<feature type="transmembrane region" description="Helical" evidence="13">
    <location>
        <begin position="256"/>
        <end position="279"/>
    </location>
</feature>
<organism evidence="14 15">
    <name type="scientific">Jeotgalibaca ciconiae</name>
    <dbReference type="NCBI Taxonomy" id="2496265"/>
    <lineage>
        <taxon>Bacteria</taxon>
        <taxon>Bacillati</taxon>
        <taxon>Bacillota</taxon>
        <taxon>Bacilli</taxon>
        <taxon>Lactobacillales</taxon>
        <taxon>Carnobacteriaceae</taxon>
        <taxon>Jeotgalibaca</taxon>
    </lineage>
</organism>
<keyword evidence="6" id="KW-0050">Antiport</keyword>
<dbReference type="InterPro" id="IPR050222">
    <property type="entry name" value="MATE_MdtK"/>
</dbReference>
<dbReference type="KEGG" id="jeh:EJN90_01285"/>
<keyword evidence="11 13" id="KW-0472">Membrane</keyword>
<keyword evidence="9 13" id="KW-1133">Transmembrane helix</keyword>
<feature type="transmembrane region" description="Helical" evidence="13">
    <location>
        <begin position="358"/>
        <end position="380"/>
    </location>
</feature>
<dbReference type="EMBL" id="CP034465">
    <property type="protein sequence ID" value="AZP05638.1"/>
    <property type="molecule type" value="Genomic_DNA"/>
</dbReference>
<dbReference type="GO" id="GO:0015297">
    <property type="term" value="F:antiporter activity"/>
    <property type="evidence" value="ECO:0007669"/>
    <property type="project" value="UniProtKB-KW"/>
</dbReference>
<evidence type="ECO:0000313" key="15">
    <source>
        <dbReference type="Proteomes" id="UP000273326"/>
    </source>
</evidence>
<keyword evidence="8 13" id="KW-0812">Transmembrane</keyword>
<dbReference type="GO" id="GO:0005886">
    <property type="term" value="C:plasma membrane"/>
    <property type="evidence" value="ECO:0007669"/>
    <property type="project" value="UniProtKB-SubCell"/>
</dbReference>
<evidence type="ECO:0000256" key="10">
    <source>
        <dbReference type="ARBA" id="ARBA00023065"/>
    </source>
</evidence>
<keyword evidence="7" id="KW-1003">Cell membrane</keyword>
<evidence type="ECO:0000313" key="14">
    <source>
        <dbReference type="EMBL" id="AZP05638.1"/>
    </source>
</evidence>
<feature type="transmembrane region" description="Helical" evidence="13">
    <location>
        <begin position="163"/>
        <end position="187"/>
    </location>
</feature>
<dbReference type="InterPro" id="IPR002528">
    <property type="entry name" value="MATE_fam"/>
</dbReference>
<dbReference type="GO" id="GO:0042910">
    <property type="term" value="F:xenobiotic transmembrane transporter activity"/>
    <property type="evidence" value="ECO:0007669"/>
    <property type="project" value="InterPro"/>
</dbReference>
<feature type="transmembrane region" description="Helical" evidence="13">
    <location>
        <begin position="96"/>
        <end position="114"/>
    </location>
</feature>
<feature type="transmembrane region" description="Helical" evidence="13">
    <location>
        <begin position="193"/>
        <end position="214"/>
    </location>
</feature>
<keyword evidence="10" id="KW-0406">Ion transport</keyword>
<dbReference type="OrthoDB" id="9811110at2"/>
<feature type="transmembrane region" description="Helical" evidence="13">
    <location>
        <begin position="416"/>
        <end position="440"/>
    </location>
</feature>
<evidence type="ECO:0000256" key="8">
    <source>
        <dbReference type="ARBA" id="ARBA00022692"/>
    </source>
</evidence>
<dbReference type="NCBIfam" id="TIGR00797">
    <property type="entry name" value="matE"/>
    <property type="match status" value="1"/>
</dbReference>
<gene>
    <name evidence="14" type="ORF">EJN90_01285</name>
</gene>
<dbReference type="GO" id="GO:0006811">
    <property type="term" value="P:monoatomic ion transport"/>
    <property type="evidence" value="ECO:0007669"/>
    <property type="project" value="UniProtKB-KW"/>
</dbReference>
<comment type="subcellular location">
    <subcellularLocation>
        <location evidence="2">Cell membrane</location>
        <topology evidence="2">Multi-pass membrane protein</topology>
    </subcellularLocation>
</comment>
<dbReference type="Proteomes" id="UP000273326">
    <property type="component" value="Chromosome"/>
</dbReference>
<evidence type="ECO:0000256" key="12">
    <source>
        <dbReference type="ARBA" id="ARBA00031636"/>
    </source>
</evidence>
<feature type="transmembrane region" description="Helical" evidence="13">
    <location>
        <begin position="55"/>
        <end position="76"/>
    </location>
</feature>
<evidence type="ECO:0000256" key="5">
    <source>
        <dbReference type="ARBA" id="ARBA00022448"/>
    </source>
</evidence>
<evidence type="ECO:0000256" key="6">
    <source>
        <dbReference type="ARBA" id="ARBA00022449"/>
    </source>
</evidence>
<sequence>MKENKMGTMPINRLILTISLPMIASMLISSLYNIVDSIFVAQINEKALTAVSMAFPIQNLMVAVQVGTGVGMNALLSRQLGERKEKDARITASNGILLGVFHYLIFLVLGLTLVEYFFTSQTSDIEIIQYGEKYLSIIMIWSFGQFIQMTYERIMQSTGQTLYTMYTQGLGAIINIILDPIMIFGWFGFPALGMTGAAYATVIGQIIAGGFAVYMHEKKNKELTVDYKNIRPDKATLKEIYRVGIPSMIMTSITSVTTYVINIILLGFTSTATAVYGVYFKLQTFIFMPVYGLTNGMIPILSYNYGAKNKNRMVKIIKYSIAYAVGIMLIGFAIFQIFPEFLLNLFNASGEMINIGVPSLRIISISFLLAGFGIMCGTIFQAFGRGLLSLTVSILRQVVVLLPVAYLLSLSGNVHVIWWAHPISELFSATLCAFFLRYIFKKYIYPLEDNSTLLS</sequence>
<reference evidence="15" key="1">
    <citation type="submission" date="2018-12" db="EMBL/GenBank/DDBJ databases">
        <title>Complete genome sequencing of Jeotgalibaca sp. H21T32.</title>
        <authorList>
            <person name="Bae J.-W."/>
            <person name="Lee S.-Y."/>
        </authorList>
    </citation>
    <scope>NUCLEOTIDE SEQUENCE [LARGE SCALE GENOMIC DNA]</scope>
    <source>
        <strain evidence="15">H21T32</strain>
    </source>
</reference>
<feature type="transmembrane region" description="Helical" evidence="13">
    <location>
        <begin position="12"/>
        <end position="35"/>
    </location>
</feature>
<dbReference type="AlphaFoldDB" id="A0A3Q9BME1"/>
<evidence type="ECO:0000256" key="3">
    <source>
        <dbReference type="ARBA" id="ARBA00010199"/>
    </source>
</evidence>
<accession>A0A3Q9BME1</accession>